<name>A0A0C2K7L9_9VIBR</name>
<reference evidence="1 2" key="1">
    <citation type="submission" date="2014-11" db="EMBL/GenBank/DDBJ databases">
        <title>Draft Genome Sequence of Vibrio piscirenalis strains CECT 8603T and CECT 8604, two marine Gammaproteobacterium isolated from cultured gilthead sea bream (Sparus aurata).</title>
        <authorList>
            <person name="Arahal D.R."/>
            <person name="Rodrigo-Torres L."/>
            <person name="Lucena T."/>
            <person name="Pujalte M.J."/>
        </authorList>
    </citation>
    <scope>NUCLEOTIDE SEQUENCE [LARGE SCALE GENOMIC DNA]</scope>
    <source>
        <strain evidence="1 2">DCR 1-4-2</strain>
    </source>
</reference>
<dbReference type="STRING" id="1461322.OJ16_16840"/>
<sequence length="71" mass="7790">MTFFLTLIGFVTVVALMAIGVVFSRKPIAGSCGGLASIEIERECNCEEVCDEHRKTLYQISEPQAKALRTP</sequence>
<dbReference type="RefSeq" id="WP_040992393.1">
    <property type="nucleotide sequence ID" value="NZ_JTKH01000024.1"/>
</dbReference>
<evidence type="ECO:0008006" key="3">
    <source>
        <dbReference type="Google" id="ProtNLM"/>
    </source>
</evidence>
<accession>A0A0C2NJA7</accession>
<evidence type="ECO:0000313" key="2">
    <source>
        <dbReference type="Proteomes" id="UP000031672"/>
    </source>
</evidence>
<dbReference type="Pfam" id="PF04400">
    <property type="entry name" value="NqrM"/>
    <property type="match status" value="1"/>
</dbReference>
<dbReference type="EMBL" id="JTKH01000024">
    <property type="protein sequence ID" value="KII76455.1"/>
    <property type="molecule type" value="Genomic_DNA"/>
</dbReference>
<keyword evidence="2" id="KW-1185">Reference proteome</keyword>
<dbReference type="InterPro" id="IPR007495">
    <property type="entry name" value="NqrM"/>
</dbReference>
<comment type="caution">
    <text evidence="1">The sequence shown here is derived from an EMBL/GenBank/DDBJ whole genome shotgun (WGS) entry which is preliminary data.</text>
</comment>
<proteinExistence type="predicted"/>
<evidence type="ECO:0000313" key="1">
    <source>
        <dbReference type="EMBL" id="KII76455.1"/>
    </source>
</evidence>
<protein>
    <recommendedName>
        <fullName evidence="3">(Na+)-NQR maturation NqrM</fullName>
    </recommendedName>
</protein>
<organism evidence="1 2">
    <name type="scientific">Vibrio renipiscarius</name>
    <dbReference type="NCBI Taxonomy" id="1461322"/>
    <lineage>
        <taxon>Bacteria</taxon>
        <taxon>Pseudomonadati</taxon>
        <taxon>Pseudomonadota</taxon>
        <taxon>Gammaproteobacteria</taxon>
        <taxon>Vibrionales</taxon>
        <taxon>Vibrionaceae</taxon>
        <taxon>Vibrio</taxon>
    </lineage>
</organism>
<dbReference type="PANTHER" id="PTHR40691">
    <property type="entry name" value="(NA+)-NQR MATURATION NQRM"/>
    <property type="match status" value="1"/>
</dbReference>
<dbReference type="PANTHER" id="PTHR40691:SF3">
    <property type="entry name" value="(NA+)-NQR MATURATION NQRM"/>
    <property type="match status" value="1"/>
</dbReference>
<dbReference type="AlphaFoldDB" id="A0A0C2K7L9"/>
<gene>
    <name evidence="1" type="ORF">OJ16_16840</name>
</gene>
<dbReference type="OrthoDB" id="8455822at2"/>
<accession>A0A0C2K7L9</accession>
<dbReference type="Proteomes" id="UP000031672">
    <property type="component" value="Unassembled WGS sequence"/>
</dbReference>